<dbReference type="Proteomes" id="UP000199690">
    <property type="component" value="Unassembled WGS sequence"/>
</dbReference>
<evidence type="ECO:0000313" key="5">
    <source>
        <dbReference type="Proteomes" id="UP000199690"/>
    </source>
</evidence>
<organism evidence="3 6">
    <name type="scientific">Saccharopolyspora kobensis</name>
    <dbReference type="NCBI Taxonomy" id="146035"/>
    <lineage>
        <taxon>Bacteria</taxon>
        <taxon>Bacillati</taxon>
        <taxon>Actinomycetota</taxon>
        <taxon>Actinomycetes</taxon>
        <taxon>Pseudonocardiales</taxon>
        <taxon>Pseudonocardiaceae</taxon>
        <taxon>Saccharopolyspora</taxon>
    </lineage>
</organism>
<accession>A0A1H6CEX1</accession>
<dbReference type="InterPro" id="IPR000045">
    <property type="entry name" value="Prepilin_IV_endopep_pep"/>
</dbReference>
<feature type="transmembrane region" description="Helical" evidence="1">
    <location>
        <begin position="109"/>
        <end position="126"/>
    </location>
</feature>
<accession>A0A1I1IMP1</accession>
<feature type="transmembrane region" description="Helical" evidence="1">
    <location>
        <begin position="132"/>
        <end position="152"/>
    </location>
</feature>
<dbReference type="EMBL" id="FOME01000001">
    <property type="protein sequence ID" value="SFC37475.1"/>
    <property type="molecule type" value="Genomic_DNA"/>
</dbReference>
<feature type="transmembrane region" description="Helical" evidence="1">
    <location>
        <begin position="79"/>
        <end position="97"/>
    </location>
</feature>
<keyword evidence="1" id="KW-0812">Transmembrane</keyword>
<sequence>MRVFGVVVPGWGGPRGDRGRMVVAIGIFGGVVGFGAGWFGRWVLGVVRRGVVAPRWWCEVGVGVLWAAVAVRIAGGMPWWWAGVPLVVGWGGVLLSVCDIRAYRLPDVFTLPAYPVVLALVGVASVHRPGVWAGAIGGGVLFGGVYLLVRVVRPEAMGPGDVKLAGSLGLVVGAVSIGAVPAVIAAAALGTLVAASRWGRGAIPHGPAALVPAWLVTAFAPWP</sequence>
<keyword evidence="3" id="KW-0489">Methyltransferase</keyword>
<dbReference type="GO" id="GO:0004190">
    <property type="term" value="F:aspartic-type endopeptidase activity"/>
    <property type="evidence" value="ECO:0007669"/>
    <property type="project" value="InterPro"/>
</dbReference>
<evidence type="ECO:0000259" key="2">
    <source>
        <dbReference type="Pfam" id="PF01478"/>
    </source>
</evidence>
<dbReference type="EMBL" id="FNVB01000004">
    <property type="protein sequence ID" value="SEG71327.1"/>
    <property type="molecule type" value="Genomic_DNA"/>
</dbReference>
<feature type="transmembrane region" description="Helical" evidence="1">
    <location>
        <begin position="56"/>
        <end position="73"/>
    </location>
</feature>
<keyword evidence="3" id="KW-0808">Transferase</keyword>
<dbReference type="GO" id="GO:0016020">
    <property type="term" value="C:membrane"/>
    <property type="evidence" value="ECO:0007669"/>
    <property type="project" value="InterPro"/>
</dbReference>
<proteinExistence type="predicted"/>
<feature type="domain" description="Prepilin type IV endopeptidase peptidase" evidence="2">
    <location>
        <begin position="88"/>
        <end position="193"/>
    </location>
</feature>
<dbReference type="AlphaFoldDB" id="A0A1H6CEX1"/>
<dbReference type="GO" id="GO:0032259">
    <property type="term" value="P:methylation"/>
    <property type="evidence" value="ECO:0007669"/>
    <property type="project" value="UniProtKB-KW"/>
</dbReference>
<protein>
    <submittedName>
        <fullName evidence="3">Leader peptidase (Prepilin peptidase) / N-methyltransferase</fullName>
    </submittedName>
</protein>
<feature type="transmembrane region" description="Helical" evidence="1">
    <location>
        <begin position="164"/>
        <end position="190"/>
    </location>
</feature>
<name>A0A1H6CEX1_9PSEU</name>
<evidence type="ECO:0000256" key="1">
    <source>
        <dbReference type="SAM" id="Phobius"/>
    </source>
</evidence>
<evidence type="ECO:0000313" key="6">
    <source>
        <dbReference type="Proteomes" id="UP000236729"/>
    </source>
</evidence>
<keyword evidence="1" id="KW-1133">Transmembrane helix</keyword>
<keyword evidence="5" id="KW-1185">Reference proteome</keyword>
<gene>
    <name evidence="3" type="ORF">SAMN02982929_03361</name>
    <name evidence="4" type="ORF">SAMN05216506_101603</name>
</gene>
<keyword evidence="1" id="KW-0472">Membrane</keyword>
<reference evidence="3" key="1">
    <citation type="submission" date="2016-10" db="EMBL/GenBank/DDBJ databases">
        <authorList>
            <person name="de Groot N.N."/>
        </authorList>
    </citation>
    <scope>NUCLEOTIDE SEQUENCE [LARGE SCALE GENOMIC DNA]</scope>
    <source>
        <strain evidence="3">ATCC 20501</strain>
    </source>
</reference>
<dbReference type="Pfam" id="PF01478">
    <property type="entry name" value="Peptidase_A24"/>
    <property type="match status" value="1"/>
</dbReference>
<dbReference type="GO" id="GO:0008168">
    <property type="term" value="F:methyltransferase activity"/>
    <property type="evidence" value="ECO:0007669"/>
    <property type="project" value="UniProtKB-KW"/>
</dbReference>
<evidence type="ECO:0000313" key="4">
    <source>
        <dbReference type="EMBL" id="SFC37475.1"/>
    </source>
</evidence>
<feature type="transmembrane region" description="Helical" evidence="1">
    <location>
        <begin position="20"/>
        <end position="44"/>
    </location>
</feature>
<dbReference type="Proteomes" id="UP000236729">
    <property type="component" value="Unassembled WGS sequence"/>
</dbReference>
<dbReference type="Gene3D" id="1.20.120.1220">
    <property type="match status" value="1"/>
</dbReference>
<evidence type="ECO:0000313" key="3">
    <source>
        <dbReference type="EMBL" id="SEG71327.1"/>
    </source>
</evidence>
<reference evidence="5 6" key="2">
    <citation type="submission" date="2016-10" db="EMBL/GenBank/DDBJ databases">
        <authorList>
            <person name="Varghese N."/>
            <person name="Submissions S."/>
        </authorList>
    </citation>
    <scope>NUCLEOTIDE SEQUENCE [LARGE SCALE GENOMIC DNA]</scope>
    <source>
        <strain evidence="6">ATCC 20501</strain>
        <strain evidence="4 5">CGMCC 4.3529</strain>
    </source>
</reference>